<sequence length="211" mass="24417">MKIQMRIASSQESVVANVECDLRNVKYVYNNKHNSVTESDVFSCRYDECKDELTPIFEIESCPANELCEKFTEIEVNKYGCRHEFELRVRKSGSSEWKLEKYFHCHHGQLRLGEYLADKNIKAKCMKPELCTERNPMKSVCPTSHCETIFFENYATINCNEEFEMEIAGREGEELSDLDCDMESGVWSVLVGEEDEKEIIPAGTNIYCIDN</sequence>
<dbReference type="Proteomes" id="UP001432322">
    <property type="component" value="Unassembled WGS sequence"/>
</dbReference>
<reference evidence="1" key="1">
    <citation type="submission" date="2023-10" db="EMBL/GenBank/DDBJ databases">
        <title>Genome assembly of Pristionchus species.</title>
        <authorList>
            <person name="Yoshida K."/>
            <person name="Sommer R.J."/>
        </authorList>
    </citation>
    <scope>NUCLEOTIDE SEQUENCE</scope>
    <source>
        <strain evidence="1">RS5133</strain>
    </source>
</reference>
<dbReference type="EMBL" id="BTSY01000002">
    <property type="protein sequence ID" value="GMT16277.1"/>
    <property type="molecule type" value="Genomic_DNA"/>
</dbReference>
<evidence type="ECO:0000313" key="2">
    <source>
        <dbReference type="Proteomes" id="UP001432322"/>
    </source>
</evidence>
<comment type="caution">
    <text evidence="1">The sequence shown here is derived from an EMBL/GenBank/DDBJ whole genome shotgun (WGS) entry which is preliminary data.</text>
</comment>
<organism evidence="1 2">
    <name type="scientific">Pristionchus fissidentatus</name>
    <dbReference type="NCBI Taxonomy" id="1538716"/>
    <lineage>
        <taxon>Eukaryota</taxon>
        <taxon>Metazoa</taxon>
        <taxon>Ecdysozoa</taxon>
        <taxon>Nematoda</taxon>
        <taxon>Chromadorea</taxon>
        <taxon>Rhabditida</taxon>
        <taxon>Rhabditina</taxon>
        <taxon>Diplogasteromorpha</taxon>
        <taxon>Diplogasteroidea</taxon>
        <taxon>Neodiplogasteridae</taxon>
        <taxon>Pristionchus</taxon>
    </lineage>
</organism>
<accession>A0AAV5VC24</accession>
<feature type="non-terminal residue" evidence="1">
    <location>
        <position position="211"/>
    </location>
</feature>
<evidence type="ECO:0000313" key="1">
    <source>
        <dbReference type="EMBL" id="GMT16277.1"/>
    </source>
</evidence>
<keyword evidence="2" id="KW-1185">Reference proteome</keyword>
<name>A0AAV5VC24_9BILA</name>
<gene>
    <name evidence="1" type="ORF">PFISCL1PPCAC_7574</name>
</gene>
<proteinExistence type="predicted"/>
<protein>
    <submittedName>
        <fullName evidence="1">Uncharacterized protein</fullName>
    </submittedName>
</protein>
<dbReference type="AlphaFoldDB" id="A0AAV5VC24"/>